<gene>
    <name evidence="2" type="ORF">MM415A00274_0006</name>
    <name evidence="1" type="ORF">MM415B00593_0008</name>
</gene>
<reference evidence="1" key="1">
    <citation type="submission" date="2020-03" db="EMBL/GenBank/DDBJ databases">
        <title>The deep terrestrial virosphere.</title>
        <authorList>
            <person name="Holmfeldt K."/>
            <person name="Nilsson E."/>
            <person name="Simone D."/>
            <person name="Lopez-Fernandez M."/>
            <person name="Wu X."/>
            <person name="de Brujin I."/>
            <person name="Lundin D."/>
            <person name="Andersson A."/>
            <person name="Bertilsson S."/>
            <person name="Dopson M."/>
        </authorList>
    </citation>
    <scope>NUCLEOTIDE SEQUENCE</scope>
    <source>
        <strain evidence="2">MM415A00274</strain>
        <strain evidence="1">MM415B00593</strain>
    </source>
</reference>
<sequence>MSQRDEFKTWLEDPVTQHVFSLLAARAEYFSDLILDGMPHQEGEKLLITMGEAIGRINAYNEIIDIHFEDFQEVEDDAK</sequence>
<proteinExistence type="predicted"/>
<evidence type="ECO:0000313" key="2">
    <source>
        <dbReference type="EMBL" id="QJA83549.1"/>
    </source>
</evidence>
<evidence type="ECO:0000313" key="1">
    <source>
        <dbReference type="EMBL" id="QJA63681.1"/>
    </source>
</evidence>
<dbReference type="EMBL" id="MT142513">
    <property type="protein sequence ID" value="QJA83549.1"/>
    <property type="molecule type" value="Genomic_DNA"/>
</dbReference>
<name>A0A6M3J3F5_9ZZZZ</name>
<organism evidence="1">
    <name type="scientific">viral metagenome</name>
    <dbReference type="NCBI Taxonomy" id="1070528"/>
    <lineage>
        <taxon>unclassified sequences</taxon>
        <taxon>metagenomes</taxon>
        <taxon>organismal metagenomes</taxon>
    </lineage>
</organism>
<protein>
    <submittedName>
        <fullName evidence="1">Uncharacterized protein</fullName>
    </submittedName>
</protein>
<accession>A0A6M3J3F5</accession>
<dbReference type="EMBL" id="MT141503">
    <property type="protein sequence ID" value="QJA63681.1"/>
    <property type="molecule type" value="Genomic_DNA"/>
</dbReference>
<dbReference type="AlphaFoldDB" id="A0A6M3J3F5"/>